<evidence type="ECO:0000313" key="3">
    <source>
        <dbReference type="Proteomes" id="UP000298138"/>
    </source>
</evidence>
<keyword evidence="3" id="KW-1185">Reference proteome</keyword>
<evidence type="ECO:0000256" key="1">
    <source>
        <dbReference type="SAM" id="Phobius"/>
    </source>
</evidence>
<keyword evidence="1" id="KW-0812">Transmembrane</keyword>
<keyword evidence="1" id="KW-1133">Transmembrane helix</keyword>
<feature type="transmembrane region" description="Helical" evidence="1">
    <location>
        <begin position="102"/>
        <end position="123"/>
    </location>
</feature>
<dbReference type="EMBL" id="ML220125">
    <property type="protein sequence ID" value="TGZ80347.1"/>
    <property type="molecule type" value="Genomic_DNA"/>
</dbReference>
<dbReference type="Proteomes" id="UP000298138">
    <property type="component" value="Unassembled WGS sequence"/>
</dbReference>
<name>A0A4S2MV11_9PEZI</name>
<proteinExistence type="predicted"/>
<evidence type="ECO:0000313" key="2">
    <source>
        <dbReference type="EMBL" id="TGZ80347.1"/>
    </source>
</evidence>
<organism evidence="2 3">
    <name type="scientific">Ascodesmis nigricans</name>
    <dbReference type="NCBI Taxonomy" id="341454"/>
    <lineage>
        <taxon>Eukaryota</taxon>
        <taxon>Fungi</taxon>
        <taxon>Dikarya</taxon>
        <taxon>Ascomycota</taxon>
        <taxon>Pezizomycotina</taxon>
        <taxon>Pezizomycetes</taxon>
        <taxon>Pezizales</taxon>
        <taxon>Ascodesmidaceae</taxon>
        <taxon>Ascodesmis</taxon>
    </lineage>
</organism>
<dbReference type="InParanoid" id="A0A4S2MV11"/>
<feature type="transmembrane region" description="Helical" evidence="1">
    <location>
        <begin position="49"/>
        <end position="68"/>
    </location>
</feature>
<protein>
    <submittedName>
        <fullName evidence="2">Uncharacterized protein</fullName>
    </submittedName>
</protein>
<dbReference type="AlphaFoldDB" id="A0A4S2MV11"/>
<keyword evidence="1" id="KW-0472">Membrane</keyword>
<reference evidence="2 3" key="1">
    <citation type="submission" date="2019-04" db="EMBL/GenBank/DDBJ databases">
        <title>Comparative genomics and transcriptomics to analyze fruiting body development in filamentous ascomycetes.</title>
        <authorList>
            <consortium name="DOE Joint Genome Institute"/>
            <person name="Lutkenhaus R."/>
            <person name="Traeger S."/>
            <person name="Breuer J."/>
            <person name="Kuo A."/>
            <person name="Lipzen A."/>
            <person name="Pangilinan J."/>
            <person name="Dilworth D."/>
            <person name="Sandor L."/>
            <person name="Poggeler S."/>
            <person name="Barry K."/>
            <person name="Grigoriev I.V."/>
            <person name="Nowrousian M."/>
        </authorList>
    </citation>
    <scope>NUCLEOTIDE SEQUENCE [LARGE SCALE GENOMIC DNA]</scope>
    <source>
        <strain evidence="2 3">CBS 389.68</strain>
    </source>
</reference>
<gene>
    <name evidence="2" type="ORF">EX30DRAFT_349489</name>
</gene>
<accession>A0A4S2MV11</accession>
<sequence>MAANGDTFSTVARPLVESGAPPYLLTALSLLALRPFSPAYPTTFPRRPILYTSIAFWTFGGIMATTGYPVDGAMTVTSWCVLYQAVNGGRRALTPLLKGGRVGPVVVAVGNLGVGAVEGWYWWNTRRWEEEKGEEEGKRARGVLGGW</sequence>